<organism evidence="3 4">
    <name type="scientific">Chitinophaga hostae</name>
    <dbReference type="NCBI Taxonomy" id="2831022"/>
    <lineage>
        <taxon>Bacteria</taxon>
        <taxon>Pseudomonadati</taxon>
        <taxon>Bacteroidota</taxon>
        <taxon>Chitinophagia</taxon>
        <taxon>Chitinophagales</taxon>
        <taxon>Chitinophagaceae</taxon>
        <taxon>Chitinophaga</taxon>
    </lineage>
</organism>
<dbReference type="InterPro" id="IPR024705">
    <property type="entry name" value="Ssp411"/>
</dbReference>
<reference evidence="3 4" key="1">
    <citation type="submission" date="2021-04" db="EMBL/GenBank/DDBJ databases">
        <title>Chitinophaga sp. nov., isolated from the rhizosphere soil.</title>
        <authorList>
            <person name="He S."/>
        </authorList>
    </citation>
    <scope>NUCLEOTIDE SEQUENCE [LARGE SCALE GENOMIC DNA]</scope>
    <source>
        <strain evidence="3 4">2R12</strain>
    </source>
</reference>
<evidence type="ECO:0000313" key="3">
    <source>
        <dbReference type="EMBL" id="MBS0030357.1"/>
    </source>
</evidence>
<dbReference type="InterPro" id="IPR036249">
    <property type="entry name" value="Thioredoxin-like_sf"/>
</dbReference>
<dbReference type="RefSeq" id="WP_211975498.1">
    <property type="nucleotide sequence ID" value="NZ_CBFHAM010000008.1"/>
</dbReference>
<dbReference type="Pfam" id="PF13899">
    <property type="entry name" value="Thioredoxin_7"/>
    <property type="match status" value="1"/>
</dbReference>
<feature type="chain" id="PRO_5047408703" evidence="1">
    <location>
        <begin position="19"/>
        <end position="420"/>
    </location>
</feature>
<keyword evidence="1" id="KW-0732">Signal</keyword>
<dbReference type="Proteomes" id="UP000676386">
    <property type="component" value="Unassembled WGS sequence"/>
</dbReference>
<dbReference type="PANTHER" id="PTHR42899:SF1">
    <property type="entry name" value="SPERMATOGENESIS-ASSOCIATED PROTEIN 20"/>
    <property type="match status" value="1"/>
</dbReference>
<gene>
    <name evidence="3" type="ORF">KE626_23730</name>
</gene>
<dbReference type="PROSITE" id="PS51352">
    <property type="entry name" value="THIOREDOXIN_2"/>
    <property type="match status" value="1"/>
</dbReference>
<dbReference type="PANTHER" id="PTHR42899">
    <property type="entry name" value="SPERMATOGENESIS-ASSOCIATED PROTEIN 20"/>
    <property type="match status" value="1"/>
</dbReference>
<feature type="signal peptide" evidence="1">
    <location>
        <begin position="1"/>
        <end position="18"/>
    </location>
</feature>
<sequence>MKLIKNMIGLLLVATSVAGQSVNFDTTGKSWNEVLAKANTSQKPIFVDVCTSWCGPCKWMDKNVFNQASVASLLNSQFVNVKIDAEKGYGKEFAARNNVHGFPTFLFFNPGGDLALAGNGATPAASMIQIIRQALSNIKDNVSLRAMQQQITANNYSKTDIKNYIKRLSALNQPNATLIEAYLDVLPEDSIYSPEILTLVSAGYFGRMPLQGKATKVLLNAYAQYPVKSWEMMSPWNILKSRLLEYTDSAGKQGDTTWLNEILAVSDQLNTSAWAKDREQLYLLCRYYLAANDSTNFTKTAHDFADKYIININTDTLTARNQLAFRDALNVKFGKCTNKPSEQELSGFKKGFLHETRLINEELFEIVYGYHQYFNTSLKQHALIVQEWIDKSIGLYKKNGVYVNENLIKQQENAFHRLLN</sequence>
<comment type="caution">
    <text evidence="3">The sequence shown here is derived from an EMBL/GenBank/DDBJ whole genome shotgun (WGS) entry which is preliminary data.</text>
</comment>
<proteinExistence type="predicted"/>
<protein>
    <submittedName>
        <fullName evidence="3">Thioredoxin family protein</fullName>
    </submittedName>
</protein>
<evidence type="ECO:0000259" key="2">
    <source>
        <dbReference type="PROSITE" id="PS51352"/>
    </source>
</evidence>
<evidence type="ECO:0000256" key="1">
    <source>
        <dbReference type="SAM" id="SignalP"/>
    </source>
</evidence>
<dbReference type="InterPro" id="IPR013766">
    <property type="entry name" value="Thioredoxin_domain"/>
</dbReference>
<dbReference type="Gene3D" id="3.40.30.10">
    <property type="entry name" value="Glutaredoxin"/>
    <property type="match status" value="1"/>
</dbReference>
<keyword evidence="4" id="KW-1185">Reference proteome</keyword>
<name>A0ABS5J7E5_9BACT</name>
<evidence type="ECO:0000313" key="4">
    <source>
        <dbReference type="Proteomes" id="UP000676386"/>
    </source>
</evidence>
<accession>A0ABS5J7E5</accession>
<dbReference type="EMBL" id="JAGTXB010000014">
    <property type="protein sequence ID" value="MBS0030357.1"/>
    <property type="molecule type" value="Genomic_DNA"/>
</dbReference>
<feature type="domain" description="Thioredoxin" evidence="2">
    <location>
        <begin position="11"/>
        <end position="136"/>
    </location>
</feature>
<dbReference type="SUPFAM" id="SSF52833">
    <property type="entry name" value="Thioredoxin-like"/>
    <property type="match status" value="1"/>
</dbReference>